<feature type="region of interest" description="Disordered" evidence="7">
    <location>
        <begin position="458"/>
        <end position="480"/>
    </location>
</feature>
<comment type="caution">
    <text evidence="9">The sequence shown here is derived from an EMBL/GenBank/DDBJ whole genome shotgun (WGS) entry which is preliminary data.</text>
</comment>
<sequence>MDNKRRAKGLEISPHRSWPVQQQRKVEKLKEERLIEFERACMDSFEWLENYYQGCVYAANQNRPRSTKEAHQIQDSMEIRAATPASKGRDSMEFHTTPPSKVRDSMEIHTTPGSKVRDSTEIRITPASKMRGSIEIRSTPGSKARDSMTLISPITRSGSKPASMRTRDSNFSTPGLSRGPSASSGTTLELDVGQEKEKEIEEDEEGDGEVEILNANYKRPRSSPFRDSTAPVRFGSPERDDAKRPTENFERADDGAKMKVENSGEPQDSEFSSASARNKAVGQIDQHSTVANSKSTEAKVTPAANVITRSRVGTTLPEKLKRSTRTVLPDSTLTARSLLLLGISKAGTPTSPKKDAKRDMKQPEPRQQQQHRQQQQQQQQQPQKQLEFTSETSSKTENTGSAPTAVAQNQSERPSFLDKTVLPDVKINKKDEVEEPYDVPPWAAGEELEKAMQKQNNMNPEDIFGPLPSLDMSDIFPGSH</sequence>
<feature type="compositionally biased region" description="Basic and acidic residues" evidence="7">
    <location>
        <begin position="352"/>
        <end position="364"/>
    </location>
</feature>
<feature type="domain" description="Inner centromere protein ARK-binding" evidence="8">
    <location>
        <begin position="430"/>
        <end position="476"/>
    </location>
</feature>
<comment type="similarity">
    <text evidence="3">Belongs to the INCENP family.</text>
</comment>
<evidence type="ECO:0000256" key="3">
    <source>
        <dbReference type="ARBA" id="ARBA00010042"/>
    </source>
</evidence>
<dbReference type="Proteomes" id="UP000749646">
    <property type="component" value="Unassembled WGS sequence"/>
</dbReference>
<evidence type="ECO:0000313" key="9">
    <source>
        <dbReference type="EMBL" id="KAF9939015.1"/>
    </source>
</evidence>
<dbReference type="Gene3D" id="6.10.250.2990">
    <property type="match status" value="1"/>
</dbReference>
<dbReference type="OrthoDB" id="6123at2759"/>
<comment type="subcellular location">
    <subcellularLocation>
        <location evidence="2">Cytoplasm</location>
        <location evidence="2">Cytoskeleton</location>
        <location evidence="2">Spindle</location>
    </subcellularLocation>
    <subcellularLocation>
        <location evidence="1">Nucleus</location>
    </subcellularLocation>
</comment>
<reference evidence="9" key="1">
    <citation type="journal article" date="2020" name="Fungal Divers.">
        <title>Resolving the Mortierellaceae phylogeny through synthesis of multi-gene phylogenetics and phylogenomics.</title>
        <authorList>
            <person name="Vandepol N."/>
            <person name="Liber J."/>
            <person name="Desiro A."/>
            <person name="Na H."/>
            <person name="Kennedy M."/>
            <person name="Barry K."/>
            <person name="Grigoriev I.V."/>
            <person name="Miller A.N."/>
            <person name="O'Donnell K."/>
            <person name="Stajich J.E."/>
            <person name="Bonito G."/>
        </authorList>
    </citation>
    <scope>NUCLEOTIDE SEQUENCE</scope>
    <source>
        <strain evidence="9">MES-2147</strain>
    </source>
</reference>
<evidence type="ECO:0000313" key="10">
    <source>
        <dbReference type="Proteomes" id="UP000749646"/>
    </source>
</evidence>
<evidence type="ECO:0000256" key="6">
    <source>
        <dbReference type="ARBA" id="ARBA00023242"/>
    </source>
</evidence>
<feature type="compositionally biased region" description="Low complexity" evidence="7">
    <location>
        <begin position="365"/>
        <end position="385"/>
    </location>
</feature>
<evidence type="ECO:0000256" key="2">
    <source>
        <dbReference type="ARBA" id="ARBA00004186"/>
    </source>
</evidence>
<feature type="region of interest" description="Disordered" evidence="7">
    <location>
        <begin position="342"/>
        <end position="423"/>
    </location>
</feature>
<dbReference type="InterPro" id="IPR005635">
    <property type="entry name" value="Inner_centromere_prot_ARK-bd"/>
</dbReference>
<dbReference type="GO" id="GO:0005819">
    <property type="term" value="C:spindle"/>
    <property type="evidence" value="ECO:0007669"/>
    <property type="project" value="UniProtKB-SubCell"/>
</dbReference>
<name>A0A9P6LTU6_9FUNG</name>
<dbReference type="GO" id="GO:0005634">
    <property type="term" value="C:nucleus"/>
    <property type="evidence" value="ECO:0007669"/>
    <property type="project" value="UniProtKB-SubCell"/>
</dbReference>
<keyword evidence="4" id="KW-0963">Cytoplasm</keyword>
<feature type="compositionally biased region" description="Polar residues" evidence="7">
    <location>
        <begin position="169"/>
        <end position="187"/>
    </location>
</feature>
<dbReference type="Pfam" id="PF03941">
    <property type="entry name" value="INCENP_ARK-bind"/>
    <property type="match status" value="1"/>
</dbReference>
<keyword evidence="6" id="KW-0539">Nucleus</keyword>
<feature type="compositionally biased region" description="Polar residues" evidence="7">
    <location>
        <begin position="285"/>
        <end position="295"/>
    </location>
</feature>
<gene>
    <name evidence="9" type="ORF">BGZ65_011717</name>
</gene>
<feature type="compositionally biased region" description="Polar residues" evidence="7">
    <location>
        <begin position="264"/>
        <end position="276"/>
    </location>
</feature>
<feature type="compositionally biased region" description="Basic and acidic residues" evidence="7">
    <location>
        <begin position="236"/>
        <end position="262"/>
    </location>
</feature>
<feature type="region of interest" description="Disordered" evidence="7">
    <location>
        <begin position="134"/>
        <end position="302"/>
    </location>
</feature>
<evidence type="ECO:0000259" key="8">
    <source>
        <dbReference type="Pfam" id="PF03941"/>
    </source>
</evidence>
<keyword evidence="10" id="KW-1185">Reference proteome</keyword>
<feature type="region of interest" description="Disordered" evidence="7">
    <location>
        <begin position="83"/>
        <end position="116"/>
    </location>
</feature>
<feature type="compositionally biased region" description="Polar residues" evidence="7">
    <location>
        <begin position="149"/>
        <end position="160"/>
    </location>
</feature>
<dbReference type="EMBL" id="JAAAHW010009562">
    <property type="protein sequence ID" value="KAF9939015.1"/>
    <property type="molecule type" value="Genomic_DNA"/>
</dbReference>
<keyword evidence="5" id="KW-0206">Cytoskeleton</keyword>
<proteinExistence type="inferred from homology"/>
<dbReference type="AlphaFoldDB" id="A0A9P6LTU6"/>
<organism evidence="9 10">
    <name type="scientific">Modicella reniformis</name>
    <dbReference type="NCBI Taxonomy" id="1440133"/>
    <lineage>
        <taxon>Eukaryota</taxon>
        <taxon>Fungi</taxon>
        <taxon>Fungi incertae sedis</taxon>
        <taxon>Mucoromycota</taxon>
        <taxon>Mortierellomycotina</taxon>
        <taxon>Mortierellomycetes</taxon>
        <taxon>Mortierellales</taxon>
        <taxon>Mortierellaceae</taxon>
        <taxon>Modicella</taxon>
    </lineage>
</organism>
<feature type="compositionally biased region" description="Acidic residues" evidence="7">
    <location>
        <begin position="200"/>
        <end position="210"/>
    </location>
</feature>
<evidence type="ECO:0000256" key="5">
    <source>
        <dbReference type="ARBA" id="ARBA00023212"/>
    </source>
</evidence>
<protein>
    <recommendedName>
        <fullName evidence="8">Inner centromere protein ARK-binding domain-containing protein</fullName>
    </recommendedName>
</protein>
<evidence type="ECO:0000256" key="1">
    <source>
        <dbReference type="ARBA" id="ARBA00004123"/>
    </source>
</evidence>
<feature type="compositionally biased region" description="Polar residues" evidence="7">
    <location>
        <begin position="386"/>
        <end position="413"/>
    </location>
</feature>
<evidence type="ECO:0000256" key="7">
    <source>
        <dbReference type="SAM" id="MobiDB-lite"/>
    </source>
</evidence>
<accession>A0A9P6LTU6</accession>
<evidence type="ECO:0000256" key="4">
    <source>
        <dbReference type="ARBA" id="ARBA00022490"/>
    </source>
</evidence>